<gene>
    <name evidence="3" type="ORF">IQ17_03019</name>
</gene>
<name>A0A562LCV7_9BRAD</name>
<feature type="transmembrane region" description="Helical" evidence="2">
    <location>
        <begin position="39"/>
        <end position="58"/>
    </location>
</feature>
<feature type="region of interest" description="Disordered" evidence="1">
    <location>
        <begin position="65"/>
        <end position="104"/>
    </location>
</feature>
<proteinExistence type="predicted"/>
<keyword evidence="4" id="KW-1185">Reference proteome</keyword>
<dbReference type="AlphaFoldDB" id="A0A562LCV7"/>
<sequence length="156" mass="16912">MAVPADPFALSSISPTRCKPSRVELAQRAANFGSGMMRYGFILLTFCTTLLGCAVAAAQERRPIAWDGLGQDPNKSANRVHAAKRPTAPPAPAASDPNQDRERVLGTLRPYSEAWWAVHDEIEAEKDRQLGTKLVICPRCVQPSSPQGEDVTGSIR</sequence>
<evidence type="ECO:0000313" key="4">
    <source>
        <dbReference type="Proteomes" id="UP000317176"/>
    </source>
</evidence>
<accession>A0A562LCV7</accession>
<keyword evidence="2" id="KW-0812">Transmembrane</keyword>
<evidence type="ECO:0000256" key="2">
    <source>
        <dbReference type="SAM" id="Phobius"/>
    </source>
</evidence>
<organism evidence="3 4">
    <name type="scientific">Bradyrhizobium daqingense</name>
    <dbReference type="NCBI Taxonomy" id="993502"/>
    <lineage>
        <taxon>Bacteria</taxon>
        <taxon>Pseudomonadati</taxon>
        <taxon>Pseudomonadota</taxon>
        <taxon>Alphaproteobacteria</taxon>
        <taxon>Hyphomicrobiales</taxon>
        <taxon>Nitrobacteraceae</taxon>
        <taxon>Bradyrhizobium</taxon>
    </lineage>
</organism>
<dbReference type="EMBL" id="VLKL01000007">
    <property type="protein sequence ID" value="TWI05519.1"/>
    <property type="molecule type" value="Genomic_DNA"/>
</dbReference>
<evidence type="ECO:0000256" key="1">
    <source>
        <dbReference type="SAM" id="MobiDB-lite"/>
    </source>
</evidence>
<dbReference type="Proteomes" id="UP000317176">
    <property type="component" value="Unassembled WGS sequence"/>
</dbReference>
<comment type="caution">
    <text evidence="3">The sequence shown here is derived from an EMBL/GenBank/DDBJ whole genome shotgun (WGS) entry which is preliminary data.</text>
</comment>
<evidence type="ECO:0000313" key="3">
    <source>
        <dbReference type="EMBL" id="TWI05519.1"/>
    </source>
</evidence>
<keyword evidence="2" id="KW-0472">Membrane</keyword>
<reference evidence="3 4" key="1">
    <citation type="journal article" date="2015" name="Stand. Genomic Sci.">
        <title>Genomic Encyclopedia of Bacterial and Archaeal Type Strains, Phase III: the genomes of soil and plant-associated and newly described type strains.</title>
        <authorList>
            <person name="Whitman W.B."/>
            <person name="Woyke T."/>
            <person name="Klenk H.P."/>
            <person name="Zhou Y."/>
            <person name="Lilburn T.G."/>
            <person name="Beck B.J."/>
            <person name="De Vos P."/>
            <person name="Vandamme P."/>
            <person name="Eisen J.A."/>
            <person name="Garrity G."/>
            <person name="Hugenholtz P."/>
            <person name="Kyrpides N.C."/>
        </authorList>
    </citation>
    <scope>NUCLEOTIDE SEQUENCE [LARGE SCALE GENOMIC DNA]</scope>
    <source>
        <strain evidence="3 4">CGMCC 1.10947</strain>
    </source>
</reference>
<protein>
    <submittedName>
        <fullName evidence="3">Uncharacterized protein</fullName>
    </submittedName>
</protein>
<keyword evidence="2" id="KW-1133">Transmembrane helix</keyword>